<accession>A0A7Z8ZS94</accession>
<dbReference type="Gene3D" id="2.20.140.10">
    <property type="entry name" value="WGR domain"/>
    <property type="match status" value="1"/>
</dbReference>
<proteinExistence type="predicted"/>
<organism evidence="1 2">
    <name type="scientific">Escherichia marmotae</name>
    <dbReference type="NCBI Taxonomy" id="1499973"/>
    <lineage>
        <taxon>Bacteria</taxon>
        <taxon>Pseudomonadati</taxon>
        <taxon>Pseudomonadota</taxon>
        <taxon>Gammaproteobacteria</taxon>
        <taxon>Enterobacterales</taxon>
        <taxon>Enterobacteriaceae</taxon>
        <taxon>Escherichia</taxon>
    </lineage>
</organism>
<dbReference type="AlphaFoldDB" id="A0A7Z8ZS94"/>
<dbReference type="AntiFam" id="ANF00065">
    <property type="entry name" value="Translation of REP sequence"/>
</dbReference>
<dbReference type="Proteomes" id="UP000277464">
    <property type="component" value="Chromosome"/>
</dbReference>
<sequence>MKKCFIYNDEKSSKFWWIDYEGDSLAVNYGICRQQQLPTNQIIDKVHFVYAGCGVNALSGLQNIANAIYYRNLVGLINVAHQAVLRLSSTSNAINP</sequence>
<name>A0A7Z8ZS94_9ESCH</name>
<gene>
    <name evidence="1" type="ORF">NCTC8196_03274</name>
</gene>
<protein>
    <submittedName>
        <fullName evidence="1">WGR domain protein</fullName>
    </submittedName>
</protein>
<reference evidence="1 2" key="1">
    <citation type="submission" date="2018-12" db="EMBL/GenBank/DDBJ databases">
        <authorList>
            <consortium name="Pathogen Informatics"/>
        </authorList>
    </citation>
    <scope>NUCLEOTIDE SEQUENCE [LARGE SCALE GENOMIC DNA]</scope>
    <source>
        <strain evidence="1 2">NCTC8196</strain>
    </source>
</reference>
<evidence type="ECO:0000313" key="2">
    <source>
        <dbReference type="Proteomes" id="UP000277464"/>
    </source>
</evidence>
<dbReference type="EMBL" id="LR134270">
    <property type="protein sequence ID" value="VED80217.1"/>
    <property type="molecule type" value="Genomic_DNA"/>
</dbReference>
<evidence type="ECO:0000313" key="1">
    <source>
        <dbReference type="EMBL" id="VED80217.1"/>
    </source>
</evidence>